<evidence type="ECO:0000313" key="1">
    <source>
        <dbReference type="EMBL" id="MET1255958.1"/>
    </source>
</evidence>
<sequence length="131" mass="14688">MFSSLIEILIISGTLIVSAAIAFYIVKLNRKITHLHQSVNRLENEMRAINSGHLGMGREIQRVVQNMANVENRYFDKQQEQHQTSSRSFEQAGLLLSRGASIDEVVEAFDISPAEAELLAIMRNSAPTHSH</sequence>
<evidence type="ECO:0000313" key="2">
    <source>
        <dbReference type="Proteomes" id="UP001548189"/>
    </source>
</evidence>
<dbReference type="Proteomes" id="UP001548189">
    <property type="component" value="Unassembled WGS sequence"/>
</dbReference>
<keyword evidence="2" id="KW-1185">Reference proteome</keyword>
<protein>
    <submittedName>
        <fullName evidence="1">DUF2802 domain-containing protein</fullName>
    </submittedName>
</protein>
<organism evidence="1 2">
    <name type="scientific">Aliikangiella maris</name>
    <dbReference type="NCBI Taxonomy" id="3162458"/>
    <lineage>
        <taxon>Bacteria</taxon>
        <taxon>Pseudomonadati</taxon>
        <taxon>Pseudomonadota</taxon>
        <taxon>Gammaproteobacteria</taxon>
        <taxon>Oceanospirillales</taxon>
        <taxon>Pleioneaceae</taxon>
        <taxon>Aliikangiella</taxon>
    </lineage>
</organism>
<gene>
    <name evidence="1" type="ORF">ABVT43_12530</name>
</gene>
<name>A0ABV2BVJ2_9GAMM</name>
<proteinExistence type="predicted"/>
<dbReference type="InterPro" id="IPR021244">
    <property type="entry name" value="DUF2802"/>
</dbReference>
<dbReference type="EMBL" id="JBEVCJ010000015">
    <property type="protein sequence ID" value="MET1255958.1"/>
    <property type="molecule type" value="Genomic_DNA"/>
</dbReference>
<reference evidence="1 2" key="1">
    <citation type="submission" date="2024-06" db="EMBL/GenBank/DDBJ databases">
        <authorList>
            <person name="Li F."/>
        </authorList>
    </citation>
    <scope>NUCLEOTIDE SEQUENCE [LARGE SCALE GENOMIC DNA]</scope>
    <source>
        <strain evidence="1 2">GXAS 311</strain>
    </source>
</reference>
<accession>A0ABV2BVJ2</accession>
<dbReference type="Pfam" id="PF10975">
    <property type="entry name" value="DUF2802"/>
    <property type="match status" value="1"/>
</dbReference>
<comment type="caution">
    <text evidence="1">The sequence shown here is derived from an EMBL/GenBank/DDBJ whole genome shotgun (WGS) entry which is preliminary data.</text>
</comment>